<dbReference type="RefSeq" id="WP_001155960.1">
    <property type="nucleotide sequence ID" value="NZ_CAAKHA010000028.1"/>
</dbReference>
<dbReference type="Gene3D" id="1.10.1200.10">
    <property type="entry name" value="ACP-like"/>
    <property type="match status" value="1"/>
</dbReference>
<evidence type="ECO:0000259" key="1">
    <source>
        <dbReference type="PROSITE" id="PS50075"/>
    </source>
</evidence>
<gene>
    <name evidence="2" type="ORF">ATN07_29515</name>
    <name evidence="3" type="ORF">BTAR23_AR23_05939</name>
</gene>
<dbReference type="InterPro" id="IPR036736">
    <property type="entry name" value="ACP-like_sf"/>
</dbReference>
<evidence type="ECO:0000313" key="2">
    <source>
        <dbReference type="EMBL" id="APF32644.1"/>
    </source>
</evidence>
<reference evidence="3 4" key="2">
    <citation type="submission" date="2019-04" db="EMBL/GenBank/DDBJ databases">
        <authorList>
            <person name="Patino-Navarrete R."/>
            <person name="Patino Navarrete R."/>
        </authorList>
    </citation>
    <scope>NUCLEOTIDE SEQUENCE [LARGE SCALE GENOMIC DNA]</scope>
    <source>
        <strain evidence="3">Bacillus thuringiensis strain AR23</strain>
    </source>
</reference>
<keyword evidence="2" id="KW-0614">Plasmid</keyword>
<geneLocation type="plasmid" evidence="2">
    <name>pAM65-52-1-360K</name>
</geneLocation>
<dbReference type="AlphaFoldDB" id="A0A1L2Z0N9"/>
<dbReference type="Pfam" id="PF00550">
    <property type="entry name" value="PP-binding"/>
    <property type="match status" value="1"/>
</dbReference>
<name>A0A1L2Z0N9_BACTI</name>
<evidence type="ECO:0000313" key="3">
    <source>
        <dbReference type="EMBL" id="VIJ07841.1"/>
    </source>
</evidence>
<dbReference type="PROSITE" id="PS50075">
    <property type="entry name" value="CARRIER"/>
    <property type="match status" value="1"/>
</dbReference>
<sequence>MQEIKEIKNEIRSYMKENFLFGYKDDELLDDTSFLEIGVLDSTGIMELVAFLEREFKISVLDEEIIQENLDSIDLISDYLLKKLA</sequence>
<proteinExistence type="predicted"/>
<reference evidence="2" key="1">
    <citation type="journal article" date="2017" name="Res. Microbiol.">
        <title>Comparative genomics of extrachromosomal elements in Bacillus thuringiensis subsp. israelensis.</title>
        <authorList>
            <person name="Bolotin A."/>
            <person name="Gillis A."/>
            <person name="Sanchis V."/>
            <person name="Nielsen-LeRoux C."/>
            <person name="Mahillon J."/>
            <person name="Lereclus D."/>
            <person name="Sorokin A."/>
        </authorList>
    </citation>
    <scope>NUCLEOTIDE SEQUENCE</scope>
    <source>
        <strain evidence="2">AM65-52</strain>
        <plasmid evidence="2">pAM65-52-1-360K</plasmid>
    </source>
</reference>
<organism evidence="2">
    <name type="scientific">Bacillus thuringiensis subsp. israelensis</name>
    <dbReference type="NCBI Taxonomy" id="1430"/>
    <lineage>
        <taxon>Bacteria</taxon>
        <taxon>Bacillati</taxon>
        <taxon>Bacillota</taxon>
        <taxon>Bacilli</taxon>
        <taxon>Bacillales</taxon>
        <taxon>Bacillaceae</taxon>
        <taxon>Bacillus</taxon>
        <taxon>Bacillus cereus group</taxon>
    </lineage>
</organism>
<feature type="domain" description="Carrier" evidence="1">
    <location>
        <begin position="1"/>
        <end position="84"/>
    </location>
</feature>
<dbReference type="SUPFAM" id="SSF47336">
    <property type="entry name" value="ACP-like"/>
    <property type="match status" value="1"/>
</dbReference>
<evidence type="ECO:0000313" key="4">
    <source>
        <dbReference type="Proteomes" id="UP000508034"/>
    </source>
</evidence>
<dbReference type="EMBL" id="CP013276">
    <property type="protein sequence ID" value="APF32644.1"/>
    <property type="molecule type" value="Genomic_DNA"/>
</dbReference>
<protein>
    <submittedName>
        <fullName evidence="2">Acyl carrier protein</fullName>
    </submittedName>
    <submittedName>
        <fullName evidence="3">Phosphopantetheine attachment site</fullName>
    </submittedName>
</protein>
<dbReference type="Proteomes" id="UP000508034">
    <property type="component" value="Unassembled WGS sequence"/>
</dbReference>
<accession>A0A1L2Z0N9</accession>
<dbReference type="EMBL" id="CAAKHA010000028">
    <property type="protein sequence ID" value="VIJ07841.1"/>
    <property type="molecule type" value="Genomic_DNA"/>
</dbReference>
<dbReference type="InterPro" id="IPR009081">
    <property type="entry name" value="PP-bd_ACP"/>
</dbReference>